<evidence type="ECO:0000313" key="2">
    <source>
        <dbReference type="EMBL" id="EFO20332.1"/>
    </source>
</evidence>
<dbReference type="EMBL" id="JH712196">
    <property type="protein sequence ID" value="EFO20332.1"/>
    <property type="molecule type" value="Genomic_DNA"/>
</dbReference>
<reference evidence="2" key="1">
    <citation type="submission" date="2012-04" db="EMBL/GenBank/DDBJ databases">
        <title>The Genome Sequence of Loa loa.</title>
        <authorList>
            <consortium name="The Broad Institute Genome Sequencing Platform"/>
            <consortium name="Broad Institute Genome Sequencing Center for Infectious Disease"/>
            <person name="Nutman T.B."/>
            <person name="Fink D.L."/>
            <person name="Russ C."/>
            <person name="Young S."/>
            <person name="Zeng Q."/>
            <person name="Gargeya S."/>
            <person name="Alvarado L."/>
            <person name="Berlin A."/>
            <person name="Chapman S.B."/>
            <person name="Chen Z."/>
            <person name="Freedman E."/>
            <person name="Gellesch M."/>
            <person name="Goldberg J."/>
            <person name="Griggs A."/>
            <person name="Gujja S."/>
            <person name="Heilman E.R."/>
            <person name="Heiman D."/>
            <person name="Howarth C."/>
            <person name="Mehta T."/>
            <person name="Neiman D."/>
            <person name="Pearson M."/>
            <person name="Roberts A."/>
            <person name="Saif S."/>
            <person name="Shea T."/>
            <person name="Shenoy N."/>
            <person name="Sisk P."/>
            <person name="Stolte C."/>
            <person name="Sykes S."/>
            <person name="White J."/>
            <person name="Yandava C."/>
            <person name="Haas B."/>
            <person name="Henn M.R."/>
            <person name="Nusbaum C."/>
            <person name="Birren B."/>
        </authorList>
    </citation>
    <scope>NUCLEOTIDE SEQUENCE [LARGE SCALE GENOMIC DNA]</scope>
</reference>
<dbReference type="RefSeq" id="XP_003143740.1">
    <property type="nucleotide sequence ID" value="XM_003143692.1"/>
</dbReference>
<dbReference type="GeneID" id="9945583"/>
<dbReference type="AlphaFoldDB" id="A0A1S0TUA4"/>
<dbReference type="CTD" id="9945583"/>
<protein>
    <submittedName>
        <fullName evidence="2">Uncharacterized protein</fullName>
    </submittedName>
</protein>
<sequence>MLVGYAYDKESVIYGIFSQNQSFSGIFSQNQPSMGIFSLLIYYFAKADTHAYQTNPHAYITKLDRYCYVAIGIAAEATTTTTTTTARQQQQQQQQQQRQQQQ</sequence>
<dbReference type="KEGG" id="loa:LOAG_08160"/>
<dbReference type="InParanoid" id="A0A1S0TUA4"/>
<name>A0A1S0TUA4_LOALO</name>
<organism evidence="2">
    <name type="scientific">Loa loa</name>
    <name type="common">Eye worm</name>
    <name type="synonym">Filaria loa</name>
    <dbReference type="NCBI Taxonomy" id="7209"/>
    <lineage>
        <taxon>Eukaryota</taxon>
        <taxon>Metazoa</taxon>
        <taxon>Ecdysozoa</taxon>
        <taxon>Nematoda</taxon>
        <taxon>Chromadorea</taxon>
        <taxon>Rhabditida</taxon>
        <taxon>Spirurina</taxon>
        <taxon>Spiruromorpha</taxon>
        <taxon>Filarioidea</taxon>
        <taxon>Onchocercidae</taxon>
        <taxon>Loa</taxon>
    </lineage>
</organism>
<accession>A0A1S0TUA4</accession>
<gene>
    <name evidence="2" type="ORF">LOAG_08160</name>
</gene>
<proteinExistence type="predicted"/>
<evidence type="ECO:0000256" key="1">
    <source>
        <dbReference type="SAM" id="MobiDB-lite"/>
    </source>
</evidence>
<feature type="region of interest" description="Disordered" evidence="1">
    <location>
        <begin position="81"/>
        <end position="102"/>
    </location>
</feature>